<dbReference type="InterPro" id="IPR001394">
    <property type="entry name" value="Peptidase_C19_UCH"/>
</dbReference>
<evidence type="ECO:0000313" key="9">
    <source>
        <dbReference type="EMBL" id="KAK3941302.1"/>
    </source>
</evidence>
<dbReference type="AlphaFoldDB" id="A0AAN6N8T3"/>
<name>A0AAN6N8T3_9PEZI</name>
<dbReference type="InterPro" id="IPR025305">
    <property type="entry name" value="UCH_repeat_domain"/>
</dbReference>
<feature type="region of interest" description="Disordered" evidence="7">
    <location>
        <begin position="598"/>
        <end position="669"/>
    </location>
</feature>
<dbReference type="GO" id="GO:0043161">
    <property type="term" value="P:proteasome-mediated ubiquitin-dependent protein catabolic process"/>
    <property type="evidence" value="ECO:0007669"/>
    <property type="project" value="InterPro"/>
</dbReference>
<dbReference type="Proteomes" id="UP001303473">
    <property type="component" value="Unassembled WGS sequence"/>
</dbReference>
<keyword evidence="10" id="KW-1185">Reference proteome</keyword>
<dbReference type="InterPro" id="IPR038765">
    <property type="entry name" value="Papain-like_cys_pep_sf"/>
</dbReference>
<feature type="region of interest" description="Disordered" evidence="7">
    <location>
        <begin position="1137"/>
        <end position="1162"/>
    </location>
</feature>
<sequence>MISCICKYCRHHFVFKISLGSCGSAEFPLHHFIATCSEWFDDVGVDNPAHPDFKLLPLLGRVLYECSTCHQEVLLEVTAPRLKSEWIQLIADEDRVRTSIRIAKEEEPDRFSDLTQAQEDAYATGALATLNLYLKNILSDEEDSEPRKKIAVRNKRFLLQFGSDCSHIFHYLGFEIATDYVEETREERVFWLPPKLPRQDGKTPLKSMRAFLQDVRSEVQSVLGENPAQTGQVVIPISAAREPLERALGCDINHLRPTVLRLDESETEAFWVLGATPDSSNELLRYAYLQQIRNDIGHKRNYLQALGKLAMRRDENLQMFVHGQQDETQQQQQKAASSGSDTAIDKAYAHFGLSRNCSENSTFFIQNYRTYREQSPLQKSEHRVALLKIGEDRKSQEILHEVYTTRMEPSEACSYLNVSPDWPLDNIAAFAQSSMTELDLQLTINALEAIALDRPSDDPSRPGFNNIMRDIMAQRDVMSISSIVGNTQDQSGTQKVDMALPVGLANLRNTCYLNSILQYFYSVNAVRDLALGLDQPPLKPTEEQVRNVLSSINSPDLETGRAYVGHEFGRELSILFRGIEASNAFSVSPRQRLANAALLRPDKLRPKKEAKAADVSAPGPEPSIVDKPPLPPRASEYTEPKVTVEAVSESSSDASDHSSQTLVNQGEDDPSYVVVDHAAGNTGDAAMEDVEMTDAAPEKAEKTEGGDGVKNSKLTVEELAAELDLPNVGSDQMDVDEVMGNAIDHLRAAFKVSRIGASGSAPDPIEEAFFSTFIDNRKKIGESTWSRATRQDRWVTAYPAKTGSRHLHEAMANSFDLEPLSPTILSFTTIERPAPHFHICIQRSEGIRKNANPIIIPETLYLDRWMHGIASNAALFHKKKREWDLNTRLNELTQPPFDSSTASGNGGASGQAGPDRVLKGSMAPKAPMTAPKEEGPPGVDEIDRFLVIGNSDILSDESSSAAVGSSDSRSNTGPSKWNLLSPALKAIYEKHISAQVEAPARPAADPIVRLKSERVQSPSDFDLFWDQFSSAQEGQQKQMKEELETIFKDAHEVAYRLHAVVCHAGSSASAGHYWVWIHDFEHDVWRKYNDTRVTVHAADYVFNELNTKGEPYYLSYVRATEINRLVSIPRRTAIAEGVPPDQLMPPAQMTPPASPKDVSRPPATQVLACSEHIEDVVMPDADKPPAYSA</sequence>
<comment type="catalytic activity">
    <reaction evidence="1">
        <text>Thiol-dependent hydrolysis of ester, thioester, amide, peptide and isopeptide bonds formed by the C-terminal Gly of ubiquitin (a 76-residue protein attached to proteins as an intracellular targeting signal).</text>
        <dbReference type="EC" id="3.4.19.12"/>
    </reaction>
</comment>
<dbReference type="GO" id="GO:0070628">
    <property type="term" value="F:proteasome binding"/>
    <property type="evidence" value="ECO:0007669"/>
    <property type="project" value="TreeGrafter"/>
</dbReference>
<dbReference type="Pfam" id="PF00443">
    <property type="entry name" value="UCH"/>
    <property type="match status" value="1"/>
</dbReference>
<dbReference type="GO" id="GO:0004843">
    <property type="term" value="F:cysteine-type deubiquitinase activity"/>
    <property type="evidence" value="ECO:0007669"/>
    <property type="project" value="UniProtKB-EC"/>
</dbReference>
<evidence type="ECO:0000256" key="6">
    <source>
        <dbReference type="ARBA" id="ARBA00022807"/>
    </source>
</evidence>
<dbReference type="InterPro" id="IPR028889">
    <property type="entry name" value="USP"/>
</dbReference>
<dbReference type="InterPro" id="IPR044635">
    <property type="entry name" value="UBP14-like"/>
</dbReference>
<evidence type="ECO:0000256" key="3">
    <source>
        <dbReference type="ARBA" id="ARBA00022670"/>
    </source>
</evidence>
<reference evidence="10" key="1">
    <citation type="journal article" date="2023" name="Mol. Phylogenet. Evol.">
        <title>Genome-scale phylogeny and comparative genomics of the fungal order Sordariales.</title>
        <authorList>
            <person name="Hensen N."/>
            <person name="Bonometti L."/>
            <person name="Westerberg I."/>
            <person name="Brannstrom I.O."/>
            <person name="Guillou S."/>
            <person name="Cros-Aarteil S."/>
            <person name="Calhoun S."/>
            <person name="Haridas S."/>
            <person name="Kuo A."/>
            <person name="Mondo S."/>
            <person name="Pangilinan J."/>
            <person name="Riley R."/>
            <person name="LaButti K."/>
            <person name="Andreopoulos B."/>
            <person name="Lipzen A."/>
            <person name="Chen C."/>
            <person name="Yan M."/>
            <person name="Daum C."/>
            <person name="Ng V."/>
            <person name="Clum A."/>
            <person name="Steindorff A."/>
            <person name="Ohm R.A."/>
            <person name="Martin F."/>
            <person name="Silar P."/>
            <person name="Natvig D.O."/>
            <person name="Lalanne C."/>
            <person name="Gautier V."/>
            <person name="Ament-Velasquez S.L."/>
            <person name="Kruys A."/>
            <person name="Hutchinson M.I."/>
            <person name="Powell A.J."/>
            <person name="Barry K."/>
            <person name="Miller A.N."/>
            <person name="Grigoriev I.V."/>
            <person name="Debuchy R."/>
            <person name="Gladieux P."/>
            <person name="Hiltunen Thoren M."/>
            <person name="Johannesson H."/>
        </authorList>
    </citation>
    <scope>NUCLEOTIDE SEQUENCE [LARGE SCALE GENOMIC DNA]</scope>
    <source>
        <strain evidence="10">CBS 340.73</strain>
    </source>
</reference>
<evidence type="ECO:0000256" key="7">
    <source>
        <dbReference type="SAM" id="MobiDB-lite"/>
    </source>
</evidence>
<dbReference type="EC" id="3.4.19.12" evidence="2"/>
<protein>
    <recommendedName>
        <fullName evidence="2">ubiquitinyl hydrolase 1</fullName>
        <ecNumber evidence="2">3.4.19.12</ecNumber>
    </recommendedName>
</protein>
<evidence type="ECO:0000256" key="1">
    <source>
        <dbReference type="ARBA" id="ARBA00000707"/>
    </source>
</evidence>
<feature type="compositionally biased region" description="Basic and acidic residues" evidence="7">
    <location>
        <begin position="600"/>
        <end position="612"/>
    </location>
</feature>
<evidence type="ECO:0000259" key="8">
    <source>
        <dbReference type="PROSITE" id="PS50235"/>
    </source>
</evidence>
<dbReference type="SUPFAM" id="SSF54001">
    <property type="entry name" value="Cysteine proteinases"/>
    <property type="match status" value="1"/>
</dbReference>
<evidence type="ECO:0000256" key="4">
    <source>
        <dbReference type="ARBA" id="ARBA00022786"/>
    </source>
</evidence>
<keyword evidence="5 9" id="KW-0378">Hydrolase</keyword>
<keyword evidence="4" id="KW-0833">Ubl conjugation pathway</keyword>
<feature type="compositionally biased region" description="Low complexity" evidence="7">
    <location>
        <begin position="644"/>
        <end position="659"/>
    </location>
</feature>
<evidence type="ECO:0000256" key="2">
    <source>
        <dbReference type="ARBA" id="ARBA00012759"/>
    </source>
</evidence>
<keyword evidence="3" id="KW-0645">Protease</keyword>
<proteinExistence type="predicted"/>
<dbReference type="InterPro" id="IPR018200">
    <property type="entry name" value="USP_CS"/>
</dbReference>
<evidence type="ECO:0000256" key="5">
    <source>
        <dbReference type="ARBA" id="ARBA00022801"/>
    </source>
</evidence>
<dbReference type="GO" id="GO:0016579">
    <property type="term" value="P:protein deubiquitination"/>
    <property type="evidence" value="ECO:0007669"/>
    <property type="project" value="InterPro"/>
</dbReference>
<organism evidence="9 10">
    <name type="scientific">Diplogelasinospora grovesii</name>
    <dbReference type="NCBI Taxonomy" id="303347"/>
    <lineage>
        <taxon>Eukaryota</taxon>
        <taxon>Fungi</taxon>
        <taxon>Dikarya</taxon>
        <taxon>Ascomycota</taxon>
        <taxon>Pezizomycotina</taxon>
        <taxon>Sordariomycetes</taxon>
        <taxon>Sordariomycetidae</taxon>
        <taxon>Sordariales</taxon>
        <taxon>Diplogelasinosporaceae</taxon>
        <taxon>Diplogelasinospora</taxon>
    </lineage>
</organism>
<gene>
    <name evidence="9" type="ORF">QBC46DRAFT_431581</name>
</gene>
<feature type="domain" description="USP" evidence="8">
    <location>
        <begin position="502"/>
        <end position="1119"/>
    </location>
</feature>
<dbReference type="PANTHER" id="PTHR43982">
    <property type="entry name" value="UBIQUITIN CARBOXYL-TERMINAL HYDROLASE"/>
    <property type="match status" value="1"/>
</dbReference>
<dbReference type="PROSITE" id="PS50235">
    <property type="entry name" value="USP_3"/>
    <property type="match status" value="1"/>
</dbReference>
<comment type="caution">
    <text evidence="9">The sequence shown here is derived from an EMBL/GenBank/DDBJ whole genome shotgun (WGS) entry which is preliminary data.</text>
</comment>
<dbReference type="Gene3D" id="3.90.70.10">
    <property type="entry name" value="Cysteine proteinases"/>
    <property type="match status" value="2"/>
</dbReference>
<dbReference type="PANTHER" id="PTHR43982:SF6">
    <property type="entry name" value="UBIQUITIN CARBOXYL-TERMINAL HYDROLASE 2-RELATED"/>
    <property type="match status" value="1"/>
</dbReference>
<dbReference type="GO" id="GO:0061136">
    <property type="term" value="P:regulation of proteasomal protein catabolic process"/>
    <property type="evidence" value="ECO:0007669"/>
    <property type="project" value="TreeGrafter"/>
</dbReference>
<dbReference type="Pfam" id="PF13446">
    <property type="entry name" value="RPT"/>
    <property type="match status" value="1"/>
</dbReference>
<evidence type="ECO:0000313" key="10">
    <source>
        <dbReference type="Proteomes" id="UP001303473"/>
    </source>
</evidence>
<dbReference type="EMBL" id="MU853784">
    <property type="protein sequence ID" value="KAK3941302.1"/>
    <property type="molecule type" value="Genomic_DNA"/>
</dbReference>
<dbReference type="PROSITE" id="PS00973">
    <property type="entry name" value="USP_2"/>
    <property type="match status" value="1"/>
</dbReference>
<feature type="region of interest" description="Disordered" evidence="7">
    <location>
        <begin position="891"/>
        <end position="940"/>
    </location>
</feature>
<keyword evidence="6" id="KW-0788">Thiol protease</keyword>
<accession>A0AAN6N8T3</accession>